<evidence type="ECO:0000256" key="1">
    <source>
        <dbReference type="SAM" id="MobiDB-lite"/>
    </source>
</evidence>
<dbReference type="AlphaFoldDB" id="A0A7J5XIW0"/>
<protein>
    <submittedName>
        <fullName evidence="2">Uncharacterized protein</fullName>
    </submittedName>
</protein>
<organism evidence="2 3">
    <name type="scientific">Dissostichus mawsoni</name>
    <name type="common">Antarctic cod</name>
    <dbReference type="NCBI Taxonomy" id="36200"/>
    <lineage>
        <taxon>Eukaryota</taxon>
        <taxon>Metazoa</taxon>
        <taxon>Chordata</taxon>
        <taxon>Craniata</taxon>
        <taxon>Vertebrata</taxon>
        <taxon>Euteleostomi</taxon>
        <taxon>Actinopterygii</taxon>
        <taxon>Neopterygii</taxon>
        <taxon>Teleostei</taxon>
        <taxon>Neoteleostei</taxon>
        <taxon>Acanthomorphata</taxon>
        <taxon>Eupercaria</taxon>
        <taxon>Perciformes</taxon>
        <taxon>Notothenioidei</taxon>
        <taxon>Nototheniidae</taxon>
        <taxon>Dissostichus</taxon>
    </lineage>
</organism>
<dbReference type="EMBL" id="JAAKFY010000023">
    <property type="protein sequence ID" value="KAF3836783.1"/>
    <property type="molecule type" value="Genomic_DNA"/>
</dbReference>
<comment type="caution">
    <text evidence="2">The sequence shown here is derived from an EMBL/GenBank/DDBJ whole genome shotgun (WGS) entry which is preliminary data.</text>
</comment>
<accession>A0A7J5XIW0</accession>
<evidence type="ECO:0000313" key="3">
    <source>
        <dbReference type="Proteomes" id="UP000518266"/>
    </source>
</evidence>
<feature type="region of interest" description="Disordered" evidence="1">
    <location>
        <begin position="457"/>
        <end position="485"/>
    </location>
</feature>
<gene>
    <name evidence="2" type="ORF">F7725_004247</name>
</gene>
<proteinExistence type="predicted"/>
<reference evidence="2 3" key="1">
    <citation type="submission" date="2020-03" db="EMBL/GenBank/DDBJ databases">
        <title>Dissostichus mawsoni Genome sequencing and assembly.</title>
        <authorList>
            <person name="Park H."/>
        </authorList>
    </citation>
    <scope>NUCLEOTIDE SEQUENCE [LARGE SCALE GENOMIC DNA]</scope>
    <source>
        <strain evidence="2">DM0001</strain>
        <tissue evidence="2">Muscle</tissue>
    </source>
</reference>
<evidence type="ECO:0000313" key="2">
    <source>
        <dbReference type="EMBL" id="KAF3836783.1"/>
    </source>
</evidence>
<dbReference type="OrthoDB" id="10675117at2759"/>
<feature type="compositionally biased region" description="Polar residues" evidence="1">
    <location>
        <begin position="457"/>
        <end position="479"/>
    </location>
</feature>
<keyword evidence="3" id="KW-1185">Reference proteome</keyword>
<sequence length="485" mass="54099">MQTYFMDQGCQGQLVAAAAADQEAIHGSALTVAPPQGREVNPPRHLAHLLLHQRGQEDLKGWGETKSESEKNILKYGESSGGCHVWSGALLQSQRDGSQHVPSMLMSLRQAALDRIWSHWTSLPTPVLPSCWPSRRCRSGNMSPKETKLRVDAVSGSTAYMKERVRIRSDAMTAPNDRQTTWNQIEKLFKQWQTRGLIPADDQPAPTKAHRKAVTDYENGEYLQQQEAWIKAGRPSWYGSARIAMNKAEIRKTQVVALILHLKYVVIGTVNMYVVGILSSAKQLRVELNRRLGEHSRRMEEELKRRGGSAAARAWMAFRASWQTSSPPVRRRWVTMRLREQSWLWPEDRAELTDSSQSAAAAGSSVTLRSTDRATLSSLYQELRGRASGWSAGLLGLLAGEGPRPSTARPMAGRSCCNRLRRGLQSAFSRRQRLQAHSSWRVSPTLSDLHCSGAGTRTCSRASTNPQNSSTASTLSTYQQERKPC</sequence>
<name>A0A7J5XIW0_DISMA</name>
<dbReference type="Proteomes" id="UP000518266">
    <property type="component" value="Unassembled WGS sequence"/>
</dbReference>